<protein>
    <recommendedName>
        <fullName evidence="3">Increased recombination centers protein 6</fullName>
    </recommendedName>
</protein>
<dbReference type="InterPro" id="IPR034627">
    <property type="entry name" value="Irc6"/>
</dbReference>
<gene>
    <name evidence="5" type="ORF">KGF57_004026</name>
</gene>
<evidence type="ECO:0000256" key="2">
    <source>
        <dbReference type="ARBA" id="ARBA00007973"/>
    </source>
</evidence>
<dbReference type="GO" id="GO:0030674">
    <property type="term" value="F:protein-macromolecule adaptor activity"/>
    <property type="evidence" value="ECO:0007669"/>
    <property type="project" value="TreeGrafter"/>
</dbReference>
<dbReference type="Gene3D" id="3.40.50.11960">
    <property type="match status" value="1"/>
</dbReference>
<comment type="function">
    <text evidence="1">Involved in gross chromosomal rearrangements (GCRs) and telomere healing.</text>
</comment>
<dbReference type="PANTHER" id="PTHR28043">
    <property type="entry name" value="INCREASED RECOMBINATION CENTERS PROTEIN 6"/>
    <property type="match status" value="1"/>
</dbReference>
<dbReference type="AlphaFoldDB" id="A0AAD5BCD7"/>
<evidence type="ECO:0000256" key="4">
    <source>
        <dbReference type="ARBA" id="ARBA00022447"/>
    </source>
</evidence>
<reference evidence="5 6" key="1">
    <citation type="journal article" date="2022" name="DNA Res.">
        <title>Genome analysis of five recently described species of the CUG-Ser clade uncovers Candida theae as a new hybrid lineage with pathogenic potential in the Candida parapsilosis species complex.</title>
        <authorList>
            <person name="Mixao V."/>
            <person name="Del Olmo V."/>
            <person name="Hegedusova E."/>
            <person name="Saus E."/>
            <person name="Pryszcz L."/>
            <person name="Cillingova A."/>
            <person name="Nosek J."/>
            <person name="Gabaldon T."/>
        </authorList>
    </citation>
    <scope>NUCLEOTIDE SEQUENCE [LARGE SCALE GENOMIC DNA]</scope>
    <source>
        <strain evidence="5 6">CBS 12239</strain>
    </source>
</reference>
<dbReference type="Proteomes" id="UP001204833">
    <property type="component" value="Unassembled WGS sequence"/>
</dbReference>
<comment type="similarity">
    <text evidence="2">Belongs to the IRC6 family.</text>
</comment>
<dbReference type="EMBL" id="JAIHNG010000140">
    <property type="protein sequence ID" value="KAI5953034.1"/>
    <property type="molecule type" value="Genomic_DNA"/>
</dbReference>
<comment type="caution">
    <text evidence="5">The sequence shown here is derived from an EMBL/GenBank/DDBJ whole genome shotgun (WGS) entry which is preliminary data.</text>
</comment>
<evidence type="ECO:0000313" key="5">
    <source>
        <dbReference type="EMBL" id="KAI5953034.1"/>
    </source>
</evidence>
<organism evidence="5 6">
    <name type="scientific">Candida theae</name>
    <dbReference type="NCBI Taxonomy" id="1198502"/>
    <lineage>
        <taxon>Eukaryota</taxon>
        <taxon>Fungi</taxon>
        <taxon>Dikarya</taxon>
        <taxon>Ascomycota</taxon>
        <taxon>Saccharomycotina</taxon>
        <taxon>Pichiomycetes</taxon>
        <taxon>Debaryomycetaceae</taxon>
        <taxon>Candida/Lodderomyces clade</taxon>
        <taxon>Candida</taxon>
    </lineage>
</organism>
<dbReference type="GeneID" id="76152084"/>
<name>A0AAD5BCD7_9ASCO</name>
<dbReference type="GO" id="GO:0016192">
    <property type="term" value="P:vesicle-mediated transport"/>
    <property type="evidence" value="ECO:0007669"/>
    <property type="project" value="InterPro"/>
</dbReference>
<accession>A0AAD5BCD7</accession>
<evidence type="ECO:0000313" key="6">
    <source>
        <dbReference type="Proteomes" id="UP001204833"/>
    </source>
</evidence>
<keyword evidence="6" id="KW-1185">Reference proteome</keyword>
<proteinExistence type="inferred from homology"/>
<evidence type="ECO:0000256" key="3">
    <source>
        <dbReference type="ARBA" id="ARBA00015902"/>
    </source>
</evidence>
<keyword evidence="4" id="KW-0160">Chromosomal rearrangement</keyword>
<sequence>MIPNHVLILGPPNSGKLRISDLISRGDANSARSIVQDESHSGIIQTTSLTTKYYTVKLKLMIDEYPSKRTSSITDDEYISALQEWKRDFFTEEMGELREALDGIIFTYNMNTHPQFLPNLLLEVDEIRAKLEQLDNWDGFLSVVGTVPFGEAVELYKMDAIEDEVITHGIEFINFEKSGINEYKERVGRDRLLELFETHGWSNMELLERDHSKYEKNKVKKLEGMQTRLLNGTDRGPDLEDMFSKISLARENASNLPPEQREKYAKEMVDEFMEFL</sequence>
<dbReference type="Pfam" id="PF10199">
    <property type="entry name" value="Adaptin_binding"/>
    <property type="match status" value="1"/>
</dbReference>
<dbReference type="RefSeq" id="XP_051607447.1">
    <property type="nucleotide sequence ID" value="XM_051753505.1"/>
</dbReference>
<evidence type="ECO:0000256" key="1">
    <source>
        <dbReference type="ARBA" id="ARBA00002976"/>
    </source>
</evidence>
<dbReference type="PANTHER" id="PTHR28043:SF1">
    <property type="entry name" value="INCREASED RECOMBINATION CENTERS PROTEIN 6"/>
    <property type="match status" value="1"/>
</dbReference>